<protein>
    <recommendedName>
        <fullName evidence="5">Discs, large (Drosophila) homolog-associated protein 5</fullName>
    </recommendedName>
</protein>
<dbReference type="PANTHER" id="PTHR12353">
    <property type="entry name" value="DISKS LARGE-ASSOCIATED PROTEIN DAP SAP90/PSD-95-ASSOCIATED PROTEIN"/>
    <property type="match status" value="1"/>
</dbReference>
<dbReference type="AlphaFoldDB" id="A0AAY4ATT6"/>
<comment type="similarity">
    <text evidence="1">Belongs to the SAPAP family.</text>
</comment>
<feature type="compositionally biased region" description="Polar residues" evidence="2">
    <location>
        <begin position="532"/>
        <end position="550"/>
    </location>
</feature>
<dbReference type="Proteomes" id="UP000694580">
    <property type="component" value="Chromosome 8"/>
</dbReference>
<dbReference type="GO" id="GO:0023052">
    <property type="term" value="P:signaling"/>
    <property type="evidence" value="ECO:0007669"/>
    <property type="project" value="InterPro"/>
</dbReference>
<accession>A0AAY4ATT6</accession>
<reference evidence="3" key="2">
    <citation type="submission" date="2025-08" db="UniProtKB">
        <authorList>
            <consortium name="Ensembl"/>
        </authorList>
    </citation>
    <scope>IDENTIFICATION</scope>
</reference>
<dbReference type="PANTHER" id="PTHR12353:SF1">
    <property type="entry name" value="DISKS LARGE-ASSOCIATED PROTEIN 5"/>
    <property type="match status" value="1"/>
</dbReference>
<organism evidence="3 4">
    <name type="scientific">Denticeps clupeoides</name>
    <name type="common">denticle herring</name>
    <dbReference type="NCBI Taxonomy" id="299321"/>
    <lineage>
        <taxon>Eukaryota</taxon>
        <taxon>Metazoa</taxon>
        <taxon>Chordata</taxon>
        <taxon>Craniata</taxon>
        <taxon>Vertebrata</taxon>
        <taxon>Euteleostomi</taxon>
        <taxon>Actinopterygii</taxon>
        <taxon>Neopterygii</taxon>
        <taxon>Teleostei</taxon>
        <taxon>Clupei</taxon>
        <taxon>Clupeiformes</taxon>
        <taxon>Denticipitoidei</taxon>
        <taxon>Denticipitidae</taxon>
        <taxon>Denticeps</taxon>
    </lineage>
</organism>
<dbReference type="Pfam" id="PF03359">
    <property type="entry name" value="GKAP"/>
    <property type="match status" value="1"/>
</dbReference>
<sequence length="816" mass="90050">MESRFAHLYQRDTSVSMLRVKMSRRRSQVQKENREKTQNLRRHLGSLLELDASEMSMHESAAVPSISIIDVKGSAAEERKRMLARFKEAKEMRKEKERRQKKVFKVGLYKPQPLGFLPVNSQAPVSVPVPSTRVTRSMKQQQTPAVSVARPVLAGTLWNMLHPIYYMRAAYCIFFFVFSVVSHSVEPVVRGPTTRSAAAKSGPATGKTSATGRLLYNSQTNIFPAGNKGTKQQNKKWQKVEEATTEKKEEELEQHIDSAPAVSFAPQNFVFQPPVLLSSFQTTQLSPRSDHAVLSSRYPGQFDSVLVLSITLNLLKPRSDDPPTCAVPTSPPALASEEHNVPYFRKLVATENDRLTGLCEQWEKRFEDFSVPEEMRDRMRTAVGQARLLMKERFAQFCGLVDDCDLGRGEKLVTCTDLQGFWEMVYFQVEDVDRKFGALREAEGRGWVEETKPGRCLKRVPLLNSLIVYSGAAAKSRLAAVKAAMRAKQQAEKAGQEDVPQSETVVFHGGFFHVESPVKVAGESVCLRAANSPLSATPRQHTTPQRSSGRYTPKALPFSPERSPLIAQSKVILAAQTEVAAFTLNEQPEVRVCPAIVTDVSLCEGSDEPEVSLCAAIEQPEVSLCAAIEQPEVSLCAAAQPEVSLCAAAQPEVSLCAAIERPEVSLCAAAQPEVSLCAAIEWPEVSLCAAAQPEVSLCAAGEPPEVSLCAATYQKESFQATTDGQERTYSENPVQSLVTKTEESTEMTASVNSTPSVPTFSTTEDLSVTAGPNFTYVLVFFQNIDSPFLLFTPEKRERVRPSVCERDLMMFTPPQP</sequence>
<dbReference type="GO" id="GO:0007346">
    <property type="term" value="P:regulation of mitotic cell cycle"/>
    <property type="evidence" value="ECO:0007669"/>
    <property type="project" value="TreeGrafter"/>
</dbReference>
<evidence type="ECO:0000313" key="4">
    <source>
        <dbReference type="Proteomes" id="UP000694580"/>
    </source>
</evidence>
<evidence type="ECO:0008006" key="5">
    <source>
        <dbReference type="Google" id="ProtNLM"/>
    </source>
</evidence>
<reference evidence="3" key="3">
    <citation type="submission" date="2025-09" db="UniProtKB">
        <authorList>
            <consortium name="Ensembl"/>
        </authorList>
    </citation>
    <scope>IDENTIFICATION</scope>
</reference>
<dbReference type="GO" id="GO:0007059">
    <property type="term" value="P:chromosome segregation"/>
    <property type="evidence" value="ECO:0007669"/>
    <property type="project" value="TreeGrafter"/>
</dbReference>
<dbReference type="GO" id="GO:0051642">
    <property type="term" value="P:centrosome localization"/>
    <property type="evidence" value="ECO:0007669"/>
    <property type="project" value="TreeGrafter"/>
</dbReference>
<dbReference type="GO" id="GO:0005737">
    <property type="term" value="C:cytoplasm"/>
    <property type="evidence" value="ECO:0007669"/>
    <property type="project" value="TreeGrafter"/>
</dbReference>
<proteinExistence type="inferred from homology"/>
<evidence type="ECO:0000256" key="1">
    <source>
        <dbReference type="ARBA" id="ARBA00008839"/>
    </source>
</evidence>
<dbReference type="GO" id="GO:0051382">
    <property type="term" value="P:kinetochore assembly"/>
    <property type="evidence" value="ECO:0007669"/>
    <property type="project" value="TreeGrafter"/>
</dbReference>
<evidence type="ECO:0000313" key="3">
    <source>
        <dbReference type="Ensembl" id="ENSDCDP00010012223.1"/>
    </source>
</evidence>
<dbReference type="GO" id="GO:0031616">
    <property type="term" value="C:spindle pole centrosome"/>
    <property type="evidence" value="ECO:0007669"/>
    <property type="project" value="TreeGrafter"/>
</dbReference>
<feature type="region of interest" description="Disordered" evidence="2">
    <location>
        <begin position="532"/>
        <end position="559"/>
    </location>
</feature>
<name>A0AAY4ATT6_9TELE</name>
<evidence type="ECO:0000256" key="2">
    <source>
        <dbReference type="SAM" id="MobiDB-lite"/>
    </source>
</evidence>
<reference evidence="3 4" key="1">
    <citation type="submission" date="2020-06" db="EMBL/GenBank/DDBJ databases">
        <authorList>
            <consortium name="Wellcome Sanger Institute Data Sharing"/>
        </authorList>
    </citation>
    <scope>NUCLEOTIDE SEQUENCE [LARGE SCALE GENOMIC DNA]</scope>
</reference>
<gene>
    <name evidence="3" type="primary">DLGAP5</name>
</gene>
<dbReference type="Ensembl" id="ENSDCDT00010012815.1">
    <property type="protein sequence ID" value="ENSDCDP00010012223.1"/>
    <property type="gene ID" value="ENSDCDG00010005455.1"/>
</dbReference>
<dbReference type="GO" id="GO:0007052">
    <property type="term" value="P:mitotic spindle organization"/>
    <property type="evidence" value="ECO:0007669"/>
    <property type="project" value="TreeGrafter"/>
</dbReference>
<dbReference type="GeneTree" id="ENSGT00940000158652"/>
<keyword evidence="4" id="KW-1185">Reference proteome</keyword>
<dbReference type="InterPro" id="IPR005026">
    <property type="entry name" value="SAPAP"/>
</dbReference>
<dbReference type="GO" id="GO:0008017">
    <property type="term" value="F:microtubule binding"/>
    <property type="evidence" value="ECO:0007669"/>
    <property type="project" value="TreeGrafter"/>
</dbReference>
<dbReference type="GO" id="GO:0005634">
    <property type="term" value="C:nucleus"/>
    <property type="evidence" value="ECO:0007669"/>
    <property type="project" value="TreeGrafter"/>
</dbReference>